<feature type="transmembrane region" description="Helical" evidence="17">
    <location>
        <begin position="92"/>
        <end position="114"/>
    </location>
</feature>
<dbReference type="InterPro" id="IPR034804">
    <property type="entry name" value="SQR/QFR_C/D"/>
</dbReference>
<reference evidence="18 19" key="1">
    <citation type="submission" date="2024-01" db="EMBL/GenBank/DDBJ databases">
        <title>Uliginosibacterium soil sp. nov.</title>
        <authorList>
            <person name="Lv Y."/>
        </authorList>
    </citation>
    <scope>NUCLEOTIDE SEQUENCE [LARGE SCALE GENOMIC DNA]</scope>
    <source>
        <strain evidence="18 19">H3</strain>
    </source>
</reference>
<dbReference type="NCBIfam" id="TIGR02968">
    <property type="entry name" value="succ_dehyd_anc"/>
    <property type="match status" value="1"/>
</dbReference>
<comment type="subcellular location">
    <subcellularLocation>
        <location evidence="3">Cell inner membrane</location>
        <topology evidence="3">Multi-pass membrane protein</topology>
    </subcellularLocation>
</comment>
<evidence type="ECO:0000256" key="10">
    <source>
        <dbReference type="ARBA" id="ARBA00022617"/>
    </source>
</evidence>
<feature type="transmembrane region" description="Helical" evidence="17">
    <location>
        <begin position="51"/>
        <end position="71"/>
    </location>
</feature>
<dbReference type="SUPFAM" id="SSF81343">
    <property type="entry name" value="Fumarate reductase respiratory complex transmembrane subunits"/>
    <property type="match status" value="1"/>
</dbReference>
<keyword evidence="10" id="KW-0349">Heme</keyword>
<dbReference type="InterPro" id="IPR000701">
    <property type="entry name" value="SuccDH_FuR_B_TM-su"/>
</dbReference>
<dbReference type="InterPro" id="IPR014312">
    <property type="entry name" value="Succ_DH_anchor"/>
</dbReference>
<evidence type="ECO:0000256" key="15">
    <source>
        <dbReference type="ARBA" id="ARBA00023004"/>
    </source>
</evidence>
<dbReference type="EMBL" id="JAYXHS010000005">
    <property type="protein sequence ID" value="MEC5388174.1"/>
    <property type="molecule type" value="Genomic_DNA"/>
</dbReference>
<dbReference type="CDD" id="cd03494">
    <property type="entry name" value="SQR_TypeC_SdhD"/>
    <property type="match status" value="1"/>
</dbReference>
<comment type="cofactor">
    <cofactor evidence="1">
        <name>heme</name>
        <dbReference type="ChEBI" id="CHEBI:30413"/>
    </cofactor>
</comment>
<evidence type="ECO:0000256" key="3">
    <source>
        <dbReference type="ARBA" id="ARBA00004429"/>
    </source>
</evidence>
<accession>A0ABU6K971</accession>
<evidence type="ECO:0000256" key="9">
    <source>
        <dbReference type="ARBA" id="ARBA00022532"/>
    </source>
</evidence>
<sequence length="116" mass="13615">MVKRLVVGAHYGFNDWLLQRLTAVVMALYTVLFAVRVILLPSYDVFSWYELFSGSFFMRFATFLFFMALFYHAWVGVRDIFMDYIKPISVRLALHTIVAFLLLGYAGWAAQILWRL</sequence>
<feature type="transmembrane region" description="Helical" evidence="17">
    <location>
        <begin position="21"/>
        <end position="39"/>
    </location>
</feature>
<dbReference type="RefSeq" id="WP_327601150.1">
    <property type="nucleotide sequence ID" value="NZ_JAYXHS010000005.1"/>
</dbReference>
<evidence type="ECO:0000313" key="18">
    <source>
        <dbReference type="EMBL" id="MEC5388174.1"/>
    </source>
</evidence>
<comment type="function">
    <text evidence="2">Membrane-anchoring subunit of succinate dehydrogenase (SDH).</text>
</comment>
<keyword evidence="12" id="KW-0479">Metal-binding</keyword>
<dbReference type="Pfam" id="PF01127">
    <property type="entry name" value="Sdh_cyt"/>
    <property type="match status" value="1"/>
</dbReference>
<evidence type="ECO:0000256" key="16">
    <source>
        <dbReference type="ARBA" id="ARBA00023136"/>
    </source>
</evidence>
<dbReference type="Gene3D" id="1.20.1300.10">
    <property type="entry name" value="Fumarate reductase/succinate dehydrogenase, transmembrane subunit"/>
    <property type="match status" value="1"/>
</dbReference>
<keyword evidence="6" id="KW-0813">Transport</keyword>
<evidence type="ECO:0000256" key="8">
    <source>
        <dbReference type="ARBA" id="ARBA00022519"/>
    </source>
</evidence>
<protein>
    <recommendedName>
        <fullName evidence="5">Succinate dehydrogenase hydrophobic membrane anchor subunit</fullName>
    </recommendedName>
</protein>
<evidence type="ECO:0000256" key="4">
    <source>
        <dbReference type="ARBA" id="ARBA00005163"/>
    </source>
</evidence>
<keyword evidence="15" id="KW-0408">Iron</keyword>
<keyword evidence="14 17" id="KW-1133">Transmembrane helix</keyword>
<keyword evidence="13" id="KW-0249">Electron transport</keyword>
<name>A0ABU6K971_9RHOO</name>
<dbReference type="Proteomes" id="UP001331561">
    <property type="component" value="Unassembled WGS sequence"/>
</dbReference>
<evidence type="ECO:0000256" key="11">
    <source>
        <dbReference type="ARBA" id="ARBA00022692"/>
    </source>
</evidence>
<dbReference type="PANTHER" id="PTHR38689">
    <property type="entry name" value="SUCCINATE DEHYDROGENASE HYDROPHOBIC MEMBRANE ANCHOR SUBUNIT"/>
    <property type="match status" value="1"/>
</dbReference>
<comment type="pathway">
    <text evidence="4">Carbohydrate metabolism; tricarboxylic acid cycle.</text>
</comment>
<keyword evidence="16 17" id="KW-0472">Membrane</keyword>
<keyword evidence="19" id="KW-1185">Reference proteome</keyword>
<evidence type="ECO:0000256" key="2">
    <source>
        <dbReference type="ARBA" id="ARBA00004050"/>
    </source>
</evidence>
<keyword evidence="7" id="KW-1003">Cell membrane</keyword>
<dbReference type="PIRSF" id="PIRSF000169">
    <property type="entry name" value="SDH_D"/>
    <property type="match status" value="1"/>
</dbReference>
<evidence type="ECO:0000256" key="5">
    <source>
        <dbReference type="ARBA" id="ARBA00019425"/>
    </source>
</evidence>
<proteinExistence type="predicted"/>
<evidence type="ECO:0000256" key="6">
    <source>
        <dbReference type="ARBA" id="ARBA00022448"/>
    </source>
</evidence>
<keyword evidence="8" id="KW-0997">Cell inner membrane</keyword>
<keyword evidence="11 17" id="KW-0812">Transmembrane</keyword>
<evidence type="ECO:0000256" key="1">
    <source>
        <dbReference type="ARBA" id="ARBA00001971"/>
    </source>
</evidence>
<dbReference type="PANTHER" id="PTHR38689:SF1">
    <property type="entry name" value="SUCCINATE DEHYDROGENASE HYDROPHOBIC MEMBRANE ANCHOR SUBUNIT"/>
    <property type="match status" value="1"/>
</dbReference>
<evidence type="ECO:0000256" key="14">
    <source>
        <dbReference type="ARBA" id="ARBA00022989"/>
    </source>
</evidence>
<evidence type="ECO:0000256" key="12">
    <source>
        <dbReference type="ARBA" id="ARBA00022723"/>
    </source>
</evidence>
<evidence type="ECO:0000256" key="13">
    <source>
        <dbReference type="ARBA" id="ARBA00022982"/>
    </source>
</evidence>
<evidence type="ECO:0000313" key="19">
    <source>
        <dbReference type="Proteomes" id="UP001331561"/>
    </source>
</evidence>
<evidence type="ECO:0000256" key="17">
    <source>
        <dbReference type="SAM" id="Phobius"/>
    </source>
</evidence>
<keyword evidence="9" id="KW-0816">Tricarboxylic acid cycle</keyword>
<organism evidence="18 19">
    <name type="scientific">Uliginosibacterium silvisoli</name>
    <dbReference type="NCBI Taxonomy" id="3114758"/>
    <lineage>
        <taxon>Bacteria</taxon>
        <taxon>Pseudomonadati</taxon>
        <taxon>Pseudomonadota</taxon>
        <taxon>Betaproteobacteria</taxon>
        <taxon>Rhodocyclales</taxon>
        <taxon>Zoogloeaceae</taxon>
        <taxon>Uliginosibacterium</taxon>
    </lineage>
</organism>
<gene>
    <name evidence="18" type="primary">sdhD</name>
    <name evidence="18" type="ORF">VVD49_20740</name>
</gene>
<comment type="caution">
    <text evidence="18">The sequence shown here is derived from an EMBL/GenBank/DDBJ whole genome shotgun (WGS) entry which is preliminary data.</text>
</comment>
<evidence type="ECO:0000256" key="7">
    <source>
        <dbReference type="ARBA" id="ARBA00022475"/>
    </source>
</evidence>